<dbReference type="KEGG" id="fwa:DCMF_21220"/>
<gene>
    <name evidence="1" type="ORF">DCMF_21220</name>
</gene>
<dbReference type="EMBL" id="CP017634">
    <property type="protein sequence ID" value="ATW26943.1"/>
    <property type="molecule type" value="Genomic_DNA"/>
</dbReference>
<protein>
    <recommendedName>
        <fullName evidence="3">SatD family (SatD)</fullName>
    </recommendedName>
</protein>
<dbReference type="Pfam" id="PF16264">
    <property type="entry name" value="SatD"/>
    <property type="match status" value="1"/>
</dbReference>
<name>A0A3G1KWN0_FORW1</name>
<reference evidence="1 2" key="1">
    <citation type="submission" date="2016-10" db="EMBL/GenBank/DDBJ databases">
        <title>Complete Genome Sequence of Peptococcaceae strain DCMF.</title>
        <authorList>
            <person name="Edwards R.J."/>
            <person name="Holland S.I."/>
            <person name="Deshpande N.P."/>
            <person name="Wong Y.K."/>
            <person name="Ertan H."/>
            <person name="Manefield M."/>
            <person name="Russell T.L."/>
            <person name="Lee M.J."/>
        </authorList>
    </citation>
    <scope>NUCLEOTIDE SEQUENCE [LARGE SCALE GENOMIC DNA]</scope>
    <source>
        <strain evidence="1 2">DCMF</strain>
    </source>
</reference>
<accession>A0A3G1KWN0</accession>
<organism evidence="1 2">
    <name type="scientific">Formimonas warabiya</name>
    <dbReference type="NCBI Taxonomy" id="1761012"/>
    <lineage>
        <taxon>Bacteria</taxon>
        <taxon>Bacillati</taxon>
        <taxon>Bacillota</taxon>
        <taxon>Clostridia</taxon>
        <taxon>Eubacteriales</taxon>
        <taxon>Peptococcaceae</taxon>
        <taxon>Candidatus Formimonas</taxon>
    </lineage>
</organism>
<evidence type="ECO:0008006" key="3">
    <source>
        <dbReference type="Google" id="ProtNLM"/>
    </source>
</evidence>
<dbReference type="OrthoDB" id="3197351at2"/>
<dbReference type="RefSeq" id="WP_148136274.1">
    <property type="nucleotide sequence ID" value="NZ_CP017634.1"/>
</dbReference>
<evidence type="ECO:0000313" key="2">
    <source>
        <dbReference type="Proteomes" id="UP000323521"/>
    </source>
</evidence>
<dbReference type="Proteomes" id="UP000323521">
    <property type="component" value="Chromosome"/>
</dbReference>
<dbReference type="InterPro" id="IPR032580">
    <property type="entry name" value="SatD"/>
</dbReference>
<evidence type="ECO:0000313" key="1">
    <source>
        <dbReference type="EMBL" id="ATW26943.1"/>
    </source>
</evidence>
<keyword evidence="2" id="KW-1185">Reference proteome</keyword>
<dbReference type="AlphaFoldDB" id="A0A3G1KWN0"/>
<sequence>MGLFGVINMDIVNSRKMKERKTFQNNLLDFIETMNQKYLNTLLVAPIRIILGDEWQIVLKKPAQCYRVIHEFQQFLWQSGLEAYAGFSIGTISTEVFDDNRIMDGPVFVAAREALLVVKKNAKNHAKSLFSKRNRVFLYDGEYPYLYLERNMAMHSEKSAFEEVAAALEPESSFPSVSDRLLLVKIINLLIENNEILKEKMSPKQKDTYIKYFNSPSYRRLSEELKESTSSISQKLNIAEYFTIQRNHQMVSQLLELYGSLRRE</sequence>
<proteinExistence type="predicted"/>